<dbReference type="InterPro" id="IPR012312">
    <property type="entry name" value="Hemerythrin-like"/>
</dbReference>
<dbReference type="EMBL" id="CP136336">
    <property type="protein sequence ID" value="WOB05949.1"/>
    <property type="molecule type" value="Genomic_DNA"/>
</dbReference>
<sequence length="214" mass="24735">MHATLQIIRSEHQALTAMLRTIRLLLSEHRRRNTLPDFSVLRAMLFYVDEFPEKLHHTKESTLLFPKLRGQGSEAEAVLDKLDADHARGEAAIRKLEHELLGFEMMGATEQGPRRRERFERAMEEYIDFYLGHMHVEESFVLPLAERVLSETEWRELDDAFRLNRDPIANYDADGPYRAVFQKVLMHLPAPLGLGPSFEARSSDVQQSPALVRT</sequence>
<name>A0ABZ0CM44_9BURK</name>
<dbReference type="Proteomes" id="UP001303946">
    <property type="component" value="Chromosome"/>
</dbReference>
<keyword evidence="3" id="KW-1185">Reference proteome</keyword>
<dbReference type="RefSeq" id="WP_316698089.1">
    <property type="nucleotide sequence ID" value="NZ_CP136336.1"/>
</dbReference>
<gene>
    <name evidence="2" type="ORF">RXV79_13565</name>
</gene>
<protein>
    <submittedName>
        <fullName evidence="2">Hemerythrin domain-containing protein</fullName>
    </submittedName>
</protein>
<proteinExistence type="predicted"/>
<accession>A0ABZ0CM44</accession>
<dbReference type="CDD" id="cd12108">
    <property type="entry name" value="Hr-like"/>
    <property type="match status" value="1"/>
</dbReference>
<dbReference type="Gene3D" id="1.20.120.520">
    <property type="entry name" value="nmb1532 protein domain like"/>
    <property type="match status" value="1"/>
</dbReference>
<organism evidence="2 3">
    <name type="scientific">Piscinibacter gummiphilus</name>
    <dbReference type="NCBI Taxonomy" id="946333"/>
    <lineage>
        <taxon>Bacteria</taxon>
        <taxon>Pseudomonadati</taxon>
        <taxon>Pseudomonadota</taxon>
        <taxon>Betaproteobacteria</taxon>
        <taxon>Burkholderiales</taxon>
        <taxon>Sphaerotilaceae</taxon>
        <taxon>Piscinibacter</taxon>
    </lineage>
</organism>
<dbReference type="PANTHER" id="PTHR39966:SF1">
    <property type="entry name" value="HEMERYTHRIN-LIKE DOMAIN-CONTAINING PROTEIN"/>
    <property type="match status" value="1"/>
</dbReference>
<evidence type="ECO:0000313" key="3">
    <source>
        <dbReference type="Proteomes" id="UP001303946"/>
    </source>
</evidence>
<reference evidence="2 3" key="1">
    <citation type="submission" date="2023-10" db="EMBL/GenBank/DDBJ databases">
        <title>Bacteria for the degradation of biodegradable plastic PBAT(Polybutylene adipate terephthalate).</title>
        <authorList>
            <person name="Weon H.-Y."/>
            <person name="Yeon J."/>
        </authorList>
    </citation>
    <scope>NUCLEOTIDE SEQUENCE [LARGE SCALE GENOMIC DNA]</scope>
    <source>
        <strain evidence="2 3">SBD 7-3</strain>
    </source>
</reference>
<evidence type="ECO:0000259" key="1">
    <source>
        <dbReference type="Pfam" id="PF01814"/>
    </source>
</evidence>
<feature type="domain" description="Hemerythrin-like" evidence="1">
    <location>
        <begin position="5"/>
        <end position="145"/>
    </location>
</feature>
<dbReference type="Pfam" id="PF01814">
    <property type="entry name" value="Hemerythrin"/>
    <property type="match status" value="1"/>
</dbReference>
<evidence type="ECO:0000313" key="2">
    <source>
        <dbReference type="EMBL" id="WOB05949.1"/>
    </source>
</evidence>
<dbReference type="PANTHER" id="PTHR39966">
    <property type="entry name" value="BLL2471 PROTEIN-RELATED"/>
    <property type="match status" value="1"/>
</dbReference>